<reference evidence="2 3" key="1">
    <citation type="journal article" date="2019" name="Int. J. Syst. Evol. Microbiol.">
        <title>The Global Catalogue of Microorganisms (GCM) 10K type strain sequencing project: providing services to taxonomists for standard genome sequencing and annotation.</title>
        <authorList>
            <consortium name="The Broad Institute Genomics Platform"/>
            <consortium name="The Broad Institute Genome Sequencing Center for Infectious Disease"/>
            <person name="Wu L."/>
            <person name="Ma J."/>
        </authorList>
    </citation>
    <scope>NUCLEOTIDE SEQUENCE [LARGE SCALE GENOMIC DNA]</scope>
    <source>
        <strain evidence="2 3">JCM 15503</strain>
    </source>
</reference>
<name>A0ABN1JXZ9_9BURK</name>
<sequence length="125" mass="13812">MAAKPRRAGRGTFHQQGHGRPFERFGQADGRRGRAAVTLATTAAMRRESGAPRAAAPLHSQRALACFDGKVRLVRLEEISAAFDFEQPVIRSYACLAPKTFSHPWAEAFAVPFALKQVFRSDEFP</sequence>
<accession>A0ABN1JXZ9</accession>
<protein>
    <submittedName>
        <fullName evidence="2">Uncharacterized protein</fullName>
    </submittedName>
</protein>
<keyword evidence="3" id="KW-1185">Reference proteome</keyword>
<comment type="caution">
    <text evidence="2">The sequence shown here is derived from an EMBL/GenBank/DDBJ whole genome shotgun (WGS) entry which is preliminary data.</text>
</comment>
<dbReference type="RefSeq" id="WP_231011364.1">
    <property type="nucleotide sequence ID" value="NZ_BAAAEW010000008.1"/>
</dbReference>
<feature type="region of interest" description="Disordered" evidence="1">
    <location>
        <begin position="1"/>
        <end position="32"/>
    </location>
</feature>
<proteinExistence type="predicted"/>
<evidence type="ECO:0000313" key="2">
    <source>
        <dbReference type="EMBL" id="GAA0748932.1"/>
    </source>
</evidence>
<dbReference type="Proteomes" id="UP001500279">
    <property type="component" value="Unassembled WGS sequence"/>
</dbReference>
<gene>
    <name evidence="2" type="ORF">GCM10009107_19130</name>
</gene>
<dbReference type="EMBL" id="BAAAEW010000008">
    <property type="protein sequence ID" value="GAA0748932.1"/>
    <property type="molecule type" value="Genomic_DNA"/>
</dbReference>
<evidence type="ECO:0000313" key="3">
    <source>
        <dbReference type="Proteomes" id="UP001500279"/>
    </source>
</evidence>
<organism evidence="2 3">
    <name type="scientific">Ideonella azotifigens</name>
    <dbReference type="NCBI Taxonomy" id="513160"/>
    <lineage>
        <taxon>Bacteria</taxon>
        <taxon>Pseudomonadati</taxon>
        <taxon>Pseudomonadota</taxon>
        <taxon>Betaproteobacteria</taxon>
        <taxon>Burkholderiales</taxon>
        <taxon>Sphaerotilaceae</taxon>
        <taxon>Ideonella</taxon>
    </lineage>
</organism>
<evidence type="ECO:0000256" key="1">
    <source>
        <dbReference type="SAM" id="MobiDB-lite"/>
    </source>
</evidence>